<dbReference type="SUPFAM" id="SSF48439">
    <property type="entry name" value="Protein prenylyltransferase"/>
    <property type="match status" value="1"/>
</dbReference>
<evidence type="ECO:0000256" key="11">
    <source>
        <dbReference type="ARBA" id="ARBA00042436"/>
    </source>
</evidence>
<dbReference type="KEGG" id="som:SOMG_03097"/>
<evidence type="ECO:0000256" key="2">
    <source>
        <dbReference type="ARBA" id="ARBA00006734"/>
    </source>
</evidence>
<dbReference type="InterPro" id="IPR002088">
    <property type="entry name" value="Prenyl_trans_a"/>
</dbReference>
<evidence type="ECO:0000256" key="6">
    <source>
        <dbReference type="ARBA" id="ARBA00022679"/>
    </source>
</evidence>
<keyword evidence="6" id="KW-0808">Transferase</keyword>
<dbReference type="EMBL" id="CP115612">
    <property type="protein sequence ID" value="WBW73933.1"/>
    <property type="molecule type" value="Genomic_DNA"/>
</dbReference>
<name>A0AAE9WDL0_9SCHI</name>
<organism evidence="14 15">
    <name type="scientific">Schizosaccharomyces osmophilus</name>
    <dbReference type="NCBI Taxonomy" id="2545709"/>
    <lineage>
        <taxon>Eukaryota</taxon>
        <taxon>Fungi</taxon>
        <taxon>Dikarya</taxon>
        <taxon>Ascomycota</taxon>
        <taxon>Taphrinomycotina</taxon>
        <taxon>Schizosaccharomycetes</taxon>
        <taxon>Schizosaccharomycetales</taxon>
        <taxon>Schizosaccharomycetaceae</taxon>
        <taxon>Schizosaccharomyces</taxon>
    </lineage>
</organism>
<keyword evidence="8" id="KW-0460">Magnesium</keyword>
<evidence type="ECO:0000256" key="1">
    <source>
        <dbReference type="ARBA" id="ARBA00001946"/>
    </source>
</evidence>
<reference evidence="14 15" key="1">
    <citation type="journal article" date="2023" name="G3 (Bethesda)">
        <title>A high-quality reference genome for the fission yeast Schizosaccharomyces osmophilus.</title>
        <authorList>
            <person name="Jia G.S."/>
            <person name="Zhang W.C."/>
            <person name="Liang Y."/>
            <person name="Liu X.H."/>
            <person name="Rhind N."/>
            <person name="Pidoux A."/>
            <person name="Brysch-Herzberg M."/>
            <person name="Du L.L."/>
        </authorList>
    </citation>
    <scope>NUCLEOTIDE SEQUENCE [LARGE SCALE GENOMIC DNA]</scope>
    <source>
        <strain evidence="14 15">CBS 15793</strain>
    </source>
</reference>
<keyword evidence="15" id="KW-1185">Reference proteome</keyword>
<comment type="cofactor">
    <cofactor evidence="1">
        <name>Mg(2+)</name>
        <dbReference type="ChEBI" id="CHEBI:18420"/>
    </cofactor>
</comment>
<dbReference type="GO" id="GO:0005965">
    <property type="term" value="C:protein farnesyltransferase complex"/>
    <property type="evidence" value="ECO:0007669"/>
    <property type="project" value="TreeGrafter"/>
</dbReference>
<gene>
    <name evidence="14" type="primary">cwp1</name>
    <name evidence="14" type="ORF">SOMG_03097</name>
</gene>
<dbReference type="PANTHER" id="PTHR11129:SF1">
    <property type="entry name" value="PROTEIN FARNESYLTRANSFERASE_GERANYLGERANYLTRANSFERASE TYPE-1 SUBUNIT ALPHA"/>
    <property type="match status" value="1"/>
</dbReference>
<protein>
    <recommendedName>
        <fullName evidence="9">Protein farnesyltransferase/geranylgeranyltransferase type-1 subunit alpha</fullName>
        <ecNumber evidence="4">2.5.1.58</ecNumber>
        <ecNumber evidence="3">2.5.1.59</ecNumber>
    </recommendedName>
    <alternativeName>
        <fullName evidence="12">CAAX farnesyltransferase subunit alpha</fullName>
    </alternativeName>
    <alternativeName>
        <fullName evidence="11">FTase-alpha</fullName>
    </alternativeName>
    <alternativeName>
        <fullName evidence="10">Ras proteins prenyltransferase subunit alpha</fullName>
    </alternativeName>
    <alternativeName>
        <fullName evidence="13">Type I protein geranyl-geranyltransferase subunit alpha</fullName>
    </alternativeName>
</protein>
<evidence type="ECO:0000313" key="15">
    <source>
        <dbReference type="Proteomes" id="UP001212411"/>
    </source>
</evidence>
<evidence type="ECO:0000256" key="10">
    <source>
        <dbReference type="ARBA" id="ARBA00041392"/>
    </source>
</evidence>
<accession>A0AAE9WDL0</accession>
<evidence type="ECO:0000256" key="12">
    <source>
        <dbReference type="ARBA" id="ARBA00043086"/>
    </source>
</evidence>
<keyword evidence="5" id="KW-0637">Prenyltransferase</keyword>
<evidence type="ECO:0000256" key="7">
    <source>
        <dbReference type="ARBA" id="ARBA00022737"/>
    </source>
</evidence>
<keyword evidence="7" id="KW-0677">Repeat</keyword>
<evidence type="ECO:0000256" key="4">
    <source>
        <dbReference type="ARBA" id="ARBA00012702"/>
    </source>
</evidence>
<dbReference type="EC" id="2.5.1.58" evidence="4"/>
<evidence type="ECO:0000313" key="14">
    <source>
        <dbReference type="EMBL" id="WBW73933.1"/>
    </source>
</evidence>
<dbReference type="GO" id="GO:0004662">
    <property type="term" value="F:CAAX-protein geranylgeranyltransferase activity"/>
    <property type="evidence" value="ECO:0007669"/>
    <property type="project" value="UniProtKB-EC"/>
</dbReference>
<dbReference type="EC" id="2.5.1.59" evidence="3"/>
<dbReference type="PANTHER" id="PTHR11129">
    <property type="entry name" value="PROTEIN FARNESYLTRANSFERASE ALPHA SUBUNIT/RAB GERANYLGERANYL TRANSFERASE ALPHA SUBUNIT"/>
    <property type="match status" value="1"/>
</dbReference>
<sequence>MEALEPELVKILDVEKYGALTPIPQDDGVNPLAKINYSKEYEQGMAYFRALAAKQEYSIRAFNLTCFLIMHNPAHYTVWAYRFQVLNYIPELIPQELAWLDSVIEDFQKNYQVWHHRQKLLGITKDYKRELEFTKDMFYSDAKNYHVWSYRLWILQNFHDYTKELSLTDYLLGEDVYNNSAWNHRFFVLFESNANLERSLQEELDFLNDKLSQSSDNQSAWNYLNGIMKKVGSNQVTGIANRLEELLPSSNRFLLEFLAEYDPTRSKVIYEKLANEVDPDNQTLWNWMIQQVPSP</sequence>
<dbReference type="Proteomes" id="UP001212411">
    <property type="component" value="Chromosome 2"/>
</dbReference>
<dbReference type="GO" id="GO:0004660">
    <property type="term" value="F:protein farnesyltransferase activity"/>
    <property type="evidence" value="ECO:0007669"/>
    <property type="project" value="UniProtKB-EC"/>
</dbReference>
<comment type="similarity">
    <text evidence="2">Belongs to the protein prenyltransferase subunit alpha family.</text>
</comment>
<evidence type="ECO:0000256" key="8">
    <source>
        <dbReference type="ARBA" id="ARBA00022842"/>
    </source>
</evidence>
<evidence type="ECO:0000256" key="5">
    <source>
        <dbReference type="ARBA" id="ARBA00022602"/>
    </source>
</evidence>
<evidence type="ECO:0000256" key="9">
    <source>
        <dbReference type="ARBA" id="ARBA00040965"/>
    </source>
</evidence>
<proteinExistence type="inferred from homology"/>
<evidence type="ECO:0000256" key="13">
    <source>
        <dbReference type="ARBA" id="ARBA00043219"/>
    </source>
</evidence>
<dbReference type="PROSITE" id="PS51147">
    <property type="entry name" value="PFTA"/>
    <property type="match status" value="5"/>
</dbReference>
<dbReference type="Pfam" id="PF01239">
    <property type="entry name" value="PPTA"/>
    <property type="match status" value="5"/>
</dbReference>
<dbReference type="Gene3D" id="1.25.40.120">
    <property type="entry name" value="Protein prenylyltransferase"/>
    <property type="match status" value="1"/>
</dbReference>
<dbReference type="GO" id="GO:0005953">
    <property type="term" value="C:CAAX-protein geranylgeranyltransferase complex"/>
    <property type="evidence" value="ECO:0007669"/>
    <property type="project" value="TreeGrafter"/>
</dbReference>
<dbReference type="RefSeq" id="XP_056038176.1">
    <property type="nucleotide sequence ID" value="XM_056181888.1"/>
</dbReference>
<dbReference type="GeneID" id="80876577"/>
<dbReference type="AlphaFoldDB" id="A0AAE9WDL0"/>
<evidence type="ECO:0000256" key="3">
    <source>
        <dbReference type="ARBA" id="ARBA00012700"/>
    </source>
</evidence>